<evidence type="ECO:0000256" key="1">
    <source>
        <dbReference type="SAM" id="Coils"/>
    </source>
</evidence>
<name>G7THX2_XANOB</name>
<dbReference type="RefSeq" id="WP_014501286.1">
    <property type="nucleotide sequence ID" value="NC_017267.2"/>
</dbReference>
<protein>
    <submittedName>
        <fullName evidence="3">Uncharacterized protein</fullName>
    </submittedName>
</protein>
<gene>
    <name evidence="3" type="ORF">XOC_0044</name>
</gene>
<evidence type="ECO:0000256" key="2">
    <source>
        <dbReference type="SAM" id="Phobius"/>
    </source>
</evidence>
<sequence>MSMTQKREISDRDIQLFFDSAGKLLEVAESDGAKARKAIDALTSFQSQVGARLSQLEVKVVQKIEAAAERTADKAAKLLQERFREADAAAEKAAERYRQAAARLTFRLWTYSIAPPAVVLLVLAVLAFAMIPSLDDINQRRAELSSLDSQIQGKRLRWTTCMQDSKPVPCFEAVQGQEVNCFNATDGSRLCALLRVRR</sequence>
<keyword evidence="2" id="KW-0812">Transmembrane</keyword>
<dbReference type="Proteomes" id="UP000008851">
    <property type="component" value="Chromosome"/>
</dbReference>
<organism evidence="3 4">
    <name type="scientific">Xanthomonas oryzae pv. oryzicola (strain BLS256)</name>
    <dbReference type="NCBI Taxonomy" id="383407"/>
    <lineage>
        <taxon>Bacteria</taxon>
        <taxon>Pseudomonadati</taxon>
        <taxon>Pseudomonadota</taxon>
        <taxon>Gammaproteobacteria</taxon>
        <taxon>Lysobacterales</taxon>
        <taxon>Lysobacteraceae</taxon>
        <taxon>Xanthomonas</taxon>
    </lineage>
</organism>
<keyword evidence="1" id="KW-0175">Coiled coil</keyword>
<dbReference type="eggNOG" id="ENOG5032UQD">
    <property type="taxonomic scope" value="Bacteria"/>
</dbReference>
<reference evidence="3 4" key="1">
    <citation type="journal article" date="2011" name="J. Bacteriol.">
        <title>Two new complete genome sequences offer insight into host and tissue specificity of plant pathogenic Xanthomonas spp.</title>
        <authorList>
            <person name="Bogdanove A.J."/>
            <person name="Koebnik R."/>
            <person name="Lu H."/>
            <person name="Furutani A."/>
            <person name="Angiuoli S.V."/>
            <person name="Patil P.B."/>
            <person name="Van Sluys M.A."/>
            <person name="Ryan R.P."/>
            <person name="Meyer D.F."/>
            <person name="Han S.W."/>
            <person name="Aparna G."/>
            <person name="Rajaram M."/>
            <person name="Delcher A.L."/>
            <person name="Phillippy A.M."/>
            <person name="Puiu D."/>
            <person name="Schatz M.C."/>
            <person name="Shumway M."/>
            <person name="Sommer D.D."/>
            <person name="Trapnell C."/>
            <person name="Benahmed F."/>
            <person name="Dimitrov G."/>
            <person name="Madupu R."/>
            <person name="Radune D."/>
            <person name="Sullivan S."/>
            <person name="Jha G."/>
            <person name="Ishihara H."/>
            <person name="Lee S.W."/>
            <person name="Pandey A."/>
            <person name="Sharma V."/>
            <person name="Sriariyanun M."/>
            <person name="Szurek B."/>
            <person name="Vera-Cruz C.M."/>
            <person name="Dorman K.S."/>
            <person name="Ronald P.C."/>
            <person name="Verdier V."/>
            <person name="Dow J.M."/>
            <person name="Sonti R.V."/>
            <person name="Tsuge S."/>
            <person name="Brendel V.P."/>
            <person name="Rabinowicz P.D."/>
            <person name="Leach J.E."/>
            <person name="White F.F."/>
            <person name="Salzberg S.L."/>
        </authorList>
    </citation>
    <scope>NUCLEOTIDE SEQUENCE [LARGE SCALE GENOMIC DNA]</scope>
    <source>
        <strain evidence="3 4">BLS256</strain>
    </source>
</reference>
<dbReference type="HOGENOM" id="CLU_093402_0_0_6"/>
<keyword evidence="2" id="KW-1133">Transmembrane helix</keyword>
<dbReference type="EMBL" id="CP003057">
    <property type="protein sequence ID" value="AEQ94306.1"/>
    <property type="molecule type" value="Genomic_DNA"/>
</dbReference>
<dbReference type="KEGG" id="xor:XOC_0044"/>
<accession>G7THX2</accession>
<dbReference type="AlphaFoldDB" id="G7THX2"/>
<evidence type="ECO:0000313" key="3">
    <source>
        <dbReference type="EMBL" id="AEQ94306.1"/>
    </source>
</evidence>
<evidence type="ECO:0000313" key="4">
    <source>
        <dbReference type="Proteomes" id="UP000008851"/>
    </source>
</evidence>
<proteinExistence type="predicted"/>
<feature type="transmembrane region" description="Helical" evidence="2">
    <location>
        <begin position="108"/>
        <end position="131"/>
    </location>
</feature>
<keyword evidence="2" id="KW-0472">Membrane</keyword>
<feature type="coiled-coil region" evidence="1">
    <location>
        <begin position="61"/>
        <end position="96"/>
    </location>
</feature>